<evidence type="ECO:0000313" key="2">
    <source>
        <dbReference type="Proteomes" id="UP000199137"/>
    </source>
</evidence>
<name>A0A1I5X3G8_9PSEU</name>
<reference evidence="1 2" key="1">
    <citation type="submission" date="2016-10" db="EMBL/GenBank/DDBJ databases">
        <authorList>
            <person name="de Groot N.N."/>
        </authorList>
    </citation>
    <scope>NUCLEOTIDE SEQUENCE [LARGE SCALE GENOMIC DNA]</scope>
    <source>
        <strain evidence="1 2">DSM 44637</strain>
    </source>
</reference>
<gene>
    <name evidence="1" type="ORF">SAMN05421854_11012</name>
</gene>
<dbReference type="RefSeq" id="WP_093575585.1">
    <property type="nucleotide sequence ID" value="NZ_FOWC01000010.1"/>
</dbReference>
<protein>
    <submittedName>
        <fullName evidence="1">Uncharacterized protein</fullName>
    </submittedName>
</protein>
<dbReference type="AlphaFoldDB" id="A0A1I5X3G8"/>
<proteinExistence type="predicted"/>
<sequence length="119" mass="13332">MSAVHELLSRRSDLQLEFVRHRRRGRVHVVVPRDPDTRQELAPTADLGEEEKFQGALGFVRKATPTLCGRTMLVYFDGETGDHEIVDAFADDDLCGSCHRVLGPEHAARAFEHPTLLPS</sequence>
<dbReference type="STRING" id="112413.SAMN05421854_11012"/>
<evidence type="ECO:0000313" key="1">
    <source>
        <dbReference type="EMBL" id="SFQ26454.1"/>
    </source>
</evidence>
<organism evidence="1 2">
    <name type="scientific">Amycolatopsis rubida</name>
    <dbReference type="NCBI Taxonomy" id="112413"/>
    <lineage>
        <taxon>Bacteria</taxon>
        <taxon>Bacillati</taxon>
        <taxon>Actinomycetota</taxon>
        <taxon>Actinomycetes</taxon>
        <taxon>Pseudonocardiales</taxon>
        <taxon>Pseudonocardiaceae</taxon>
        <taxon>Amycolatopsis</taxon>
    </lineage>
</organism>
<dbReference type="EMBL" id="FOWC01000010">
    <property type="protein sequence ID" value="SFQ26454.1"/>
    <property type="molecule type" value="Genomic_DNA"/>
</dbReference>
<dbReference type="Proteomes" id="UP000199137">
    <property type="component" value="Unassembled WGS sequence"/>
</dbReference>
<dbReference type="OrthoDB" id="5197478at2"/>
<accession>A0A1I5X3G8</accession>